<dbReference type="EMBL" id="JAOYFB010000001">
    <property type="protein sequence ID" value="KAK4004743.1"/>
    <property type="molecule type" value="Genomic_DNA"/>
</dbReference>
<evidence type="ECO:0000256" key="1">
    <source>
        <dbReference type="SAM" id="MobiDB-lite"/>
    </source>
</evidence>
<evidence type="ECO:0000313" key="3">
    <source>
        <dbReference type="Proteomes" id="UP001234178"/>
    </source>
</evidence>
<name>A0ABQ9YW93_9CRUS</name>
<dbReference type="Proteomes" id="UP001234178">
    <property type="component" value="Unassembled WGS sequence"/>
</dbReference>
<feature type="region of interest" description="Disordered" evidence="1">
    <location>
        <begin position="103"/>
        <end position="126"/>
    </location>
</feature>
<proteinExistence type="predicted"/>
<evidence type="ECO:0000313" key="2">
    <source>
        <dbReference type="EMBL" id="KAK4004743.1"/>
    </source>
</evidence>
<accession>A0ABQ9YW93</accession>
<protein>
    <submittedName>
        <fullName evidence="2">Uncharacterized protein</fullName>
    </submittedName>
</protein>
<keyword evidence="3" id="KW-1185">Reference proteome</keyword>
<organism evidence="2 3">
    <name type="scientific">Daphnia magna</name>
    <dbReference type="NCBI Taxonomy" id="35525"/>
    <lineage>
        <taxon>Eukaryota</taxon>
        <taxon>Metazoa</taxon>
        <taxon>Ecdysozoa</taxon>
        <taxon>Arthropoda</taxon>
        <taxon>Crustacea</taxon>
        <taxon>Branchiopoda</taxon>
        <taxon>Diplostraca</taxon>
        <taxon>Cladocera</taxon>
        <taxon>Anomopoda</taxon>
        <taxon>Daphniidae</taxon>
        <taxon>Daphnia</taxon>
    </lineage>
</organism>
<gene>
    <name evidence="2" type="ORF">OUZ56_006468</name>
</gene>
<sequence length="254" mass="29796">MEDQIERQRTHLQRRKISAAIKLERIQRFVGEEAVKVEVIEELEREYDTTQRQLKELEISSEARRRREIQTLRRFGVLDSALSGIRYSLPDIEISRIRNHSSVANNQSEGAASEEEEVVDEADEEEDPYRKKKSWKALGWLSASPIFFRPRSRSETTSRKYRAMSAGVVPNPSSTTVLSLRRLYTGRSEFYDVEDEVVEPANNVKNRNPDQDTEDDVPPRRPSAVLINQRTLDEIKRFENLIKNYFLKKQHKRY</sequence>
<feature type="region of interest" description="Disordered" evidence="1">
    <location>
        <begin position="200"/>
        <end position="221"/>
    </location>
</feature>
<feature type="compositionally biased region" description="Acidic residues" evidence="1">
    <location>
        <begin position="112"/>
        <end position="126"/>
    </location>
</feature>
<reference evidence="2 3" key="1">
    <citation type="journal article" date="2023" name="Nucleic Acids Res.">
        <title>The hologenome of Daphnia magna reveals possible DNA methylation and microbiome-mediated evolution of the host genome.</title>
        <authorList>
            <person name="Chaturvedi A."/>
            <person name="Li X."/>
            <person name="Dhandapani V."/>
            <person name="Marshall H."/>
            <person name="Kissane S."/>
            <person name="Cuenca-Cambronero M."/>
            <person name="Asole G."/>
            <person name="Calvet F."/>
            <person name="Ruiz-Romero M."/>
            <person name="Marangio P."/>
            <person name="Guigo R."/>
            <person name="Rago D."/>
            <person name="Mirbahai L."/>
            <person name="Eastwood N."/>
            <person name="Colbourne J.K."/>
            <person name="Zhou J."/>
            <person name="Mallon E."/>
            <person name="Orsini L."/>
        </authorList>
    </citation>
    <scope>NUCLEOTIDE SEQUENCE [LARGE SCALE GENOMIC DNA]</scope>
    <source>
        <strain evidence="2">LRV0_1</strain>
    </source>
</reference>
<comment type="caution">
    <text evidence="2">The sequence shown here is derived from an EMBL/GenBank/DDBJ whole genome shotgun (WGS) entry which is preliminary data.</text>
</comment>